<feature type="compositionally biased region" description="Basic residues" evidence="1">
    <location>
        <begin position="222"/>
        <end position="234"/>
    </location>
</feature>
<accession>A0A1J5QV58</accession>
<feature type="compositionally biased region" description="Low complexity" evidence="1">
    <location>
        <begin position="210"/>
        <end position="221"/>
    </location>
</feature>
<organism evidence="2">
    <name type="scientific">mine drainage metagenome</name>
    <dbReference type="NCBI Taxonomy" id="410659"/>
    <lineage>
        <taxon>unclassified sequences</taxon>
        <taxon>metagenomes</taxon>
        <taxon>ecological metagenomes</taxon>
    </lineage>
</organism>
<reference evidence="2" key="1">
    <citation type="submission" date="2016-10" db="EMBL/GenBank/DDBJ databases">
        <title>Sequence of Gallionella enrichment culture.</title>
        <authorList>
            <person name="Poehlein A."/>
            <person name="Muehling M."/>
            <person name="Daniel R."/>
        </authorList>
    </citation>
    <scope>NUCLEOTIDE SEQUENCE</scope>
</reference>
<protein>
    <submittedName>
        <fullName evidence="2">Uncharacterized protein</fullName>
    </submittedName>
</protein>
<proteinExistence type="predicted"/>
<gene>
    <name evidence="2" type="ORF">GALL_309740</name>
</gene>
<feature type="compositionally biased region" description="Low complexity" evidence="1">
    <location>
        <begin position="235"/>
        <end position="251"/>
    </location>
</feature>
<sequence length="314" mass="31990">MRAMRLSSCQASNTMLTDTPLSSRCSGTVRTACMQASSRARKYVSSWASGVTSSAAPAVRSPGCRCRCVASQALASWRKGVTTSCTTSPVARMRRRRSGEKAAARTWLTLKVMASAISARQCAAMSATGGAAPATSSASTGTAGVVNKATTRASCASGRAISQSASSALLNKSPNKEARSPVSGVAGMILVRSRSANSDQNAGREVKPKSASSEVASLSSTKRCRTAATARRRSGSASSASSTACRRQTAAGKSGCRAGAGPPSSTGCGPARSHCTSAMSQRWRSGRAARGSACCSKNVSWSRALVPGVGAMRV</sequence>
<comment type="caution">
    <text evidence="2">The sequence shown here is derived from an EMBL/GenBank/DDBJ whole genome shotgun (WGS) entry which is preliminary data.</text>
</comment>
<name>A0A1J5QV58_9ZZZZ</name>
<dbReference type="AlphaFoldDB" id="A0A1J5QV58"/>
<feature type="region of interest" description="Disordered" evidence="1">
    <location>
        <begin position="194"/>
        <end position="274"/>
    </location>
</feature>
<dbReference type="EMBL" id="MLJW01000436">
    <property type="protein sequence ID" value="OIQ87186.1"/>
    <property type="molecule type" value="Genomic_DNA"/>
</dbReference>
<evidence type="ECO:0000256" key="1">
    <source>
        <dbReference type="SAM" id="MobiDB-lite"/>
    </source>
</evidence>
<evidence type="ECO:0000313" key="2">
    <source>
        <dbReference type="EMBL" id="OIQ87186.1"/>
    </source>
</evidence>